<reference evidence="2" key="1">
    <citation type="journal article" date="2022" name="Int. J. Mol. Sci.">
        <title>Draft Genome of Tanacetum Coccineum: Genomic Comparison of Closely Related Tanacetum-Family Plants.</title>
        <authorList>
            <person name="Yamashiro T."/>
            <person name="Shiraishi A."/>
            <person name="Nakayama K."/>
            <person name="Satake H."/>
        </authorList>
    </citation>
    <scope>NUCLEOTIDE SEQUENCE</scope>
</reference>
<evidence type="ECO:0000256" key="1">
    <source>
        <dbReference type="SAM" id="MobiDB-lite"/>
    </source>
</evidence>
<protein>
    <submittedName>
        <fullName evidence="2">Uncharacterized protein</fullName>
    </submittedName>
</protein>
<dbReference type="Proteomes" id="UP001151760">
    <property type="component" value="Unassembled WGS sequence"/>
</dbReference>
<keyword evidence="3" id="KW-1185">Reference proteome</keyword>
<reference evidence="2" key="2">
    <citation type="submission" date="2022-01" db="EMBL/GenBank/DDBJ databases">
        <authorList>
            <person name="Yamashiro T."/>
            <person name="Shiraishi A."/>
            <person name="Satake H."/>
            <person name="Nakayama K."/>
        </authorList>
    </citation>
    <scope>NUCLEOTIDE SEQUENCE</scope>
</reference>
<sequence length="142" mass="15469">MAPFLSRCNLYTHLPSTTLVLEARGRCRVMGGGGAGGGGVGIDVVDTGDGHQNTQDWPEDKPQVIIASLKDGKFTSGQMIELNQGQNWEKGNGSKHSTQSSQDNAPSIGDLTKAPRELTYSELRFPKCPWKIAWIPMVEDKR</sequence>
<accession>A0ABQ4WQ36</accession>
<evidence type="ECO:0000313" key="2">
    <source>
        <dbReference type="EMBL" id="GJS54943.1"/>
    </source>
</evidence>
<proteinExistence type="predicted"/>
<feature type="region of interest" description="Disordered" evidence="1">
    <location>
        <begin position="80"/>
        <end position="113"/>
    </location>
</feature>
<dbReference type="EMBL" id="BQNB010008836">
    <property type="protein sequence ID" value="GJS54943.1"/>
    <property type="molecule type" value="Genomic_DNA"/>
</dbReference>
<gene>
    <name evidence="2" type="ORF">Tco_0628305</name>
</gene>
<evidence type="ECO:0000313" key="3">
    <source>
        <dbReference type="Proteomes" id="UP001151760"/>
    </source>
</evidence>
<organism evidence="2 3">
    <name type="scientific">Tanacetum coccineum</name>
    <dbReference type="NCBI Taxonomy" id="301880"/>
    <lineage>
        <taxon>Eukaryota</taxon>
        <taxon>Viridiplantae</taxon>
        <taxon>Streptophyta</taxon>
        <taxon>Embryophyta</taxon>
        <taxon>Tracheophyta</taxon>
        <taxon>Spermatophyta</taxon>
        <taxon>Magnoliopsida</taxon>
        <taxon>eudicotyledons</taxon>
        <taxon>Gunneridae</taxon>
        <taxon>Pentapetalae</taxon>
        <taxon>asterids</taxon>
        <taxon>campanulids</taxon>
        <taxon>Asterales</taxon>
        <taxon>Asteraceae</taxon>
        <taxon>Asteroideae</taxon>
        <taxon>Anthemideae</taxon>
        <taxon>Anthemidinae</taxon>
        <taxon>Tanacetum</taxon>
    </lineage>
</organism>
<comment type="caution">
    <text evidence="2">The sequence shown here is derived from an EMBL/GenBank/DDBJ whole genome shotgun (WGS) entry which is preliminary data.</text>
</comment>
<feature type="compositionally biased region" description="Polar residues" evidence="1">
    <location>
        <begin position="80"/>
        <end position="105"/>
    </location>
</feature>
<name>A0ABQ4WQ36_9ASTR</name>